<evidence type="ECO:0008006" key="3">
    <source>
        <dbReference type="Google" id="ProtNLM"/>
    </source>
</evidence>
<dbReference type="Proteomes" id="UP000076874">
    <property type="component" value="Unassembled WGS sequence"/>
</dbReference>
<dbReference type="PANTHER" id="PTHR38790">
    <property type="entry name" value="2EXR DOMAIN-CONTAINING PROTEIN-RELATED"/>
    <property type="match status" value="1"/>
</dbReference>
<proteinExistence type="predicted"/>
<comment type="caution">
    <text evidence="1">The sequence shown here is derived from an EMBL/GenBank/DDBJ whole genome shotgun (WGS) entry which is preliminary data.</text>
</comment>
<evidence type="ECO:0000313" key="1">
    <source>
        <dbReference type="EMBL" id="OAA67921.1"/>
    </source>
</evidence>
<protein>
    <recommendedName>
        <fullName evidence="3">F-box domain-containing protein</fullName>
    </recommendedName>
</protein>
<gene>
    <name evidence="1" type="ORF">SPI_00116</name>
</gene>
<sequence length="356" mass="40421">MHPQDASLLMQLPQELRDEIYAHVFFSTRLASGARSTARFGGDQEVRSAPHALALLRTCRRVHAEIGTRWLHMVLFSFETPKALLDKLTNVSIATRSLIRHVRVSGLPLVLSLEEDDLYYRTLAVDKLLPGLQLDRLTVLGTRSDKISYETLTNLIRDSDGWKELYYVTHNSAFLGYKDNWGGFDESEPDPYLRVPQPAGWQAILDARDGAASQPSVTIYRATDPDRPCSVLHAHLQAREPFVQRLAAGQTLATFGTTEDAVLMQTGQREREMLVVAKRGQGVDYQEKENSPFLDDDIRKEMSGMTWKQFQAMYAGDDEDWPSRDGEDGQSKKPLLVDAYKHVDDYVWPPDYFINE</sequence>
<organism evidence="1 2">
    <name type="scientific">Niveomyces insectorum RCEF 264</name>
    <dbReference type="NCBI Taxonomy" id="1081102"/>
    <lineage>
        <taxon>Eukaryota</taxon>
        <taxon>Fungi</taxon>
        <taxon>Dikarya</taxon>
        <taxon>Ascomycota</taxon>
        <taxon>Pezizomycotina</taxon>
        <taxon>Sordariomycetes</taxon>
        <taxon>Hypocreomycetidae</taxon>
        <taxon>Hypocreales</taxon>
        <taxon>Cordycipitaceae</taxon>
        <taxon>Niveomyces</taxon>
    </lineage>
</organism>
<reference evidence="1 2" key="1">
    <citation type="journal article" date="2016" name="Genome Biol. Evol.">
        <title>Divergent and convergent evolution of fungal pathogenicity.</title>
        <authorList>
            <person name="Shang Y."/>
            <person name="Xiao G."/>
            <person name="Zheng P."/>
            <person name="Cen K."/>
            <person name="Zhan S."/>
            <person name="Wang C."/>
        </authorList>
    </citation>
    <scope>NUCLEOTIDE SEQUENCE [LARGE SCALE GENOMIC DNA]</scope>
    <source>
        <strain evidence="1 2">RCEF 264</strain>
    </source>
</reference>
<keyword evidence="2" id="KW-1185">Reference proteome</keyword>
<dbReference type="EMBL" id="AZHD01000001">
    <property type="protein sequence ID" value="OAA67921.1"/>
    <property type="molecule type" value="Genomic_DNA"/>
</dbReference>
<evidence type="ECO:0000313" key="2">
    <source>
        <dbReference type="Proteomes" id="UP000076874"/>
    </source>
</evidence>
<dbReference type="AlphaFoldDB" id="A0A167ZUI8"/>
<accession>A0A167ZUI8</accession>
<dbReference type="OrthoDB" id="72726at2759"/>
<name>A0A167ZUI8_9HYPO</name>